<organism evidence="2 3">
    <name type="scientific">Mycena albidolilacea</name>
    <dbReference type="NCBI Taxonomy" id="1033008"/>
    <lineage>
        <taxon>Eukaryota</taxon>
        <taxon>Fungi</taxon>
        <taxon>Dikarya</taxon>
        <taxon>Basidiomycota</taxon>
        <taxon>Agaricomycotina</taxon>
        <taxon>Agaricomycetes</taxon>
        <taxon>Agaricomycetidae</taxon>
        <taxon>Agaricales</taxon>
        <taxon>Marasmiineae</taxon>
        <taxon>Mycenaceae</taxon>
        <taxon>Mycena</taxon>
    </lineage>
</organism>
<comment type="caution">
    <text evidence="2">The sequence shown here is derived from an EMBL/GenBank/DDBJ whole genome shotgun (WGS) entry which is preliminary data.</text>
</comment>
<name>A0AAD7EC69_9AGAR</name>
<protein>
    <submittedName>
        <fullName evidence="2">Uncharacterized protein</fullName>
    </submittedName>
</protein>
<dbReference type="Proteomes" id="UP001218218">
    <property type="component" value="Unassembled WGS sequence"/>
</dbReference>
<dbReference type="SUPFAM" id="SSF48239">
    <property type="entry name" value="Terpenoid cyclases/Protein prenyltransferases"/>
    <property type="match status" value="1"/>
</dbReference>
<dbReference type="AlphaFoldDB" id="A0AAD7EC69"/>
<dbReference type="PANTHER" id="PTHR31739">
    <property type="entry name" value="ENT-COPALYL DIPHOSPHATE SYNTHASE, CHLOROPLASTIC"/>
    <property type="match status" value="1"/>
</dbReference>
<gene>
    <name evidence="2" type="ORF">DFH08DRAFT_619711</name>
</gene>
<evidence type="ECO:0000256" key="1">
    <source>
        <dbReference type="ARBA" id="ARBA00006333"/>
    </source>
</evidence>
<feature type="non-terminal residue" evidence="2">
    <location>
        <position position="1"/>
    </location>
</feature>
<accession>A0AAD7EC69</accession>
<dbReference type="Gene3D" id="1.50.10.160">
    <property type="match status" value="1"/>
</dbReference>
<proteinExistence type="inferred from homology"/>
<dbReference type="InterPro" id="IPR050148">
    <property type="entry name" value="Terpene_synthase-like"/>
</dbReference>
<dbReference type="EMBL" id="JARIHO010000076">
    <property type="protein sequence ID" value="KAJ7310885.1"/>
    <property type="molecule type" value="Genomic_DNA"/>
</dbReference>
<reference evidence="2" key="1">
    <citation type="submission" date="2023-03" db="EMBL/GenBank/DDBJ databases">
        <title>Massive genome expansion in bonnet fungi (Mycena s.s.) driven by repeated elements and novel gene families across ecological guilds.</title>
        <authorList>
            <consortium name="Lawrence Berkeley National Laboratory"/>
            <person name="Harder C.B."/>
            <person name="Miyauchi S."/>
            <person name="Viragh M."/>
            <person name="Kuo A."/>
            <person name="Thoen E."/>
            <person name="Andreopoulos B."/>
            <person name="Lu D."/>
            <person name="Skrede I."/>
            <person name="Drula E."/>
            <person name="Henrissat B."/>
            <person name="Morin E."/>
            <person name="Kohler A."/>
            <person name="Barry K."/>
            <person name="LaButti K."/>
            <person name="Morin E."/>
            <person name="Salamov A."/>
            <person name="Lipzen A."/>
            <person name="Mereny Z."/>
            <person name="Hegedus B."/>
            <person name="Baldrian P."/>
            <person name="Stursova M."/>
            <person name="Weitz H."/>
            <person name="Taylor A."/>
            <person name="Grigoriev I.V."/>
            <person name="Nagy L.G."/>
            <person name="Martin F."/>
            <person name="Kauserud H."/>
        </authorList>
    </citation>
    <scope>NUCLEOTIDE SEQUENCE</scope>
    <source>
        <strain evidence="2">CBHHK002</strain>
    </source>
</reference>
<dbReference type="GO" id="GO:0016102">
    <property type="term" value="P:diterpenoid biosynthetic process"/>
    <property type="evidence" value="ECO:0007669"/>
    <property type="project" value="TreeGrafter"/>
</dbReference>
<dbReference type="Gene3D" id="1.50.10.20">
    <property type="match status" value="1"/>
</dbReference>
<dbReference type="InterPro" id="IPR008930">
    <property type="entry name" value="Terpenoid_cyclase/PrenylTrfase"/>
</dbReference>
<dbReference type="GO" id="GO:0010333">
    <property type="term" value="F:terpene synthase activity"/>
    <property type="evidence" value="ECO:0007669"/>
    <property type="project" value="InterPro"/>
</dbReference>
<sequence length="550" mass="60339">MTPSSTVDASLDADLLLRSLLTEYSQFGEICSFSGSVYDTAWLSMVRSPDSDGEHWLFPEMLTVLLDSQSLEGGWNVAGHPIDTIISSLAGILSLKCRYPTLSGPEGAEVERRIEMAVAFTRTTIAQVDFVAAERVGFELIVPTLLHMLEEHSISFEFSQRDILFAIRDKKTALITLPAVYSQPTSLLYSLEAFDTLDADRVAHYISEGVMFGSPSATAAYLMRASVWDERAVQHLQNAAKRGKNRNQGLVPAANPTTFFELAWVVCTLADSGIDLSKIDRNVRDDISGLLMTGLKNGQGTIGAGPGWFADSDDTAKASLALSHLGLSTDRHPLCFAFEGPTAFRTHSSERNPSLTANCNVLLALLSDVNSPHFMSQITKVAIFITDQWMVSDSLVRDKWHTSPVYPAMTTSVALVQLLRQNQAVHLNALPHDFVQSRITPVAEKIVALILESQKPTDGSWGLLESNCEETAYAVILLAHLASLDSLQSSRERIRKATELGRQYLISADVPDDAPLGGKDCIWITKTAYAVRNIRRAYIIGALHIPVPRF</sequence>
<evidence type="ECO:0000313" key="2">
    <source>
        <dbReference type="EMBL" id="KAJ7310885.1"/>
    </source>
</evidence>
<evidence type="ECO:0000313" key="3">
    <source>
        <dbReference type="Proteomes" id="UP001218218"/>
    </source>
</evidence>
<keyword evidence="3" id="KW-1185">Reference proteome</keyword>
<dbReference type="PANTHER" id="PTHR31739:SF25">
    <property type="entry name" value="(E,E)-GERANYLLINALOOL SYNTHASE"/>
    <property type="match status" value="1"/>
</dbReference>
<comment type="similarity">
    <text evidence="1">Belongs to the terpene synthase family.</text>
</comment>
<dbReference type="GO" id="GO:0000287">
    <property type="term" value="F:magnesium ion binding"/>
    <property type="evidence" value="ECO:0007669"/>
    <property type="project" value="TreeGrafter"/>
</dbReference>